<dbReference type="PROSITE" id="PS00893">
    <property type="entry name" value="NUDIX_BOX"/>
    <property type="match status" value="1"/>
</dbReference>
<keyword evidence="7" id="KW-0460">Magnesium</keyword>
<dbReference type="AlphaFoldDB" id="A0A160TVA3"/>
<evidence type="ECO:0000256" key="2">
    <source>
        <dbReference type="ARBA" id="ARBA00007482"/>
    </source>
</evidence>
<comment type="similarity">
    <text evidence="2">Belongs to the Nudix hydrolase family. NudF subfamily.</text>
</comment>
<dbReference type="InterPro" id="IPR020084">
    <property type="entry name" value="NUDIX_hydrolase_CS"/>
</dbReference>
<evidence type="ECO:0000256" key="12">
    <source>
        <dbReference type="ARBA" id="ARBA00049546"/>
    </source>
</evidence>
<comment type="cofactor">
    <cofactor evidence="1">
        <name>Mg(2+)</name>
        <dbReference type="ChEBI" id="CHEBI:18420"/>
    </cofactor>
</comment>
<evidence type="ECO:0000256" key="6">
    <source>
        <dbReference type="ARBA" id="ARBA00022801"/>
    </source>
</evidence>
<evidence type="ECO:0000256" key="8">
    <source>
        <dbReference type="ARBA" id="ARBA00025164"/>
    </source>
</evidence>
<dbReference type="GO" id="GO:0005829">
    <property type="term" value="C:cytosol"/>
    <property type="evidence" value="ECO:0007669"/>
    <property type="project" value="TreeGrafter"/>
</dbReference>
<evidence type="ECO:0000256" key="5">
    <source>
        <dbReference type="ARBA" id="ARBA00022723"/>
    </source>
</evidence>
<dbReference type="EMBL" id="CZRL01000106">
    <property type="protein sequence ID" value="CUS54823.1"/>
    <property type="molecule type" value="Genomic_DNA"/>
</dbReference>
<dbReference type="PANTHER" id="PTHR11839">
    <property type="entry name" value="UDP/ADP-SUGAR PYROPHOSPHATASE"/>
    <property type="match status" value="1"/>
</dbReference>
<evidence type="ECO:0000256" key="11">
    <source>
        <dbReference type="ARBA" id="ARBA00033056"/>
    </source>
</evidence>
<dbReference type="Pfam" id="PF00293">
    <property type="entry name" value="NUDIX"/>
    <property type="match status" value="1"/>
</dbReference>
<evidence type="ECO:0000259" key="13">
    <source>
        <dbReference type="PROSITE" id="PS51462"/>
    </source>
</evidence>
<evidence type="ECO:0000313" key="14">
    <source>
        <dbReference type="EMBL" id="CUS54823.1"/>
    </source>
</evidence>
<proteinExistence type="inferred from homology"/>
<evidence type="ECO:0000256" key="9">
    <source>
        <dbReference type="ARBA" id="ARBA00030162"/>
    </source>
</evidence>
<dbReference type="GO" id="GO:0019693">
    <property type="term" value="P:ribose phosphate metabolic process"/>
    <property type="evidence" value="ECO:0007669"/>
    <property type="project" value="TreeGrafter"/>
</dbReference>
<dbReference type="NCBIfam" id="TIGR00052">
    <property type="entry name" value="nudix-type nucleoside diphosphatase, YffH/AdpP family"/>
    <property type="match status" value="1"/>
</dbReference>
<dbReference type="GO" id="GO:0046872">
    <property type="term" value="F:metal ion binding"/>
    <property type="evidence" value="ECO:0007669"/>
    <property type="project" value="UniProtKB-KW"/>
</dbReference>
<reference evidence="14" key="1">
    <citation type="submission" date="2015-10" db="EMBL/GenBank/DDBJ databases">
        <authorList>
            <person name="Gilbert D.G."/>
        </authorList>
    </citation>
    <scope>NUCLEOTIDE SEQUENCE</scope>
</reference>
<keyword evidence="5" id="KW-0479">Metal-binding</keyword>
<name>A0A160TVA3_9ZZZZ</name>
<keyword evidence="6 14" id="KW-0378">Hydrolase</keyword>
<dbReference type="GO" id="GO:0019144">
    <property type="term" value="F:ADP-sugar diphosphatase activity"/>
    <property type="evidence" value="ECO:0007669"/>
    <property type="project" value="TreeGrafter"/>
</dbReference>
<evidence type="ECO:0000256" key="7">
    <source>
        <dbReference type="ARBA" id="ARBA00022842"/>
    </source>
</evidence>
<evidence type="ECO:0000256" key="1">
    <source>
        <dbReference type="ARBA" id="ARBA00001946"/>
    </source>
</evidence>
<dbReference type="InterPro" id="IPR015797">
    <property type="entry name" value="NUDIX_hydrolase-like_dom_sf"/>
</dbReference>
<dbReference type="SUPFAM" id="SSF55811">
    <property type="entry name" value="Nudix"/>
    <property type="match status" value="1"/>
</dbReference>
<protein>
    <recommendedName>
        <fullName evidence="4">ADP-ribose pyrophosphatase</fullName>
        <ecNumber evidence="3">3.6.1.13</ecNumber>
    </recommendedName>
    <alternativeName>
        <fullName evidence="9">ADP-ribose diphosphatase</fullName>
    </alternativeName>
    <alternativeName>
        <fullName evidence="11">ADP-ribose phosphohydrolase</fullName>
    </alternativeName>
    <alternativeName>
        <fullName evidence="10">Adenosine diphosphoribose pyrophosphatase</fullName>
    </alternativeName>
</protein>
<dbReference type="GO" id="GO:0047631">
    <property type="term" value="F:ADP-ribose diphosphatase activity"/>
    <property type="evidence" value="ECO:0007669"/>
    <property type="project" value="UniProtKB-EC"/>
</dbReference>
<dbReference type="CDD" id="cd24155">
    <property type="entry name" value="NUDIX_ADPRase"/>
    <property type="match status" value="1"/>
</dbReference>
<sequence length="208" mass="23271">MSEENRKRPPLGIRVQDHSTVYSGYLKVDRYKLSHEHYQGGWSKVLDREVMHRKEISAVLPYDPDRQEIVLIEQFRIGAWAGSWPHPWLLECVAGVMETGETAGDVAIREAQEEAGCVITELELIGRFFSTPGGSSELINLFCGRTDASAVGGYHGLAEEGENIKAESWPLADALALLEDGNICNAKTLIALQWLALNHGRLRENWRT</sequence>
<dbReference type="InterPro" id="IPR004385">
    <property type="entry name" value="NDP_pyrophosphatase"/>
</dbReference>
<accession>A0A160TVA3</accession>
<dbReference type="PROSITE" id="PS51462">
    <property type="entry name" value="NUDIX"/>
    <property type="match status" value="1"/>
</dbReference>
<dbReference type="PANTHER" id="PTHR11839:SF5">
    <property type="entry name" value="ADP-RIBOSE PYROPHOSPHATASE"/>
    <property type="match status" value="1"/>
</dbReference>
<comment type="catalytic activity">
    <reaction evidence="12">
        <text>ADP-D-ribose + H2O = D-ribose 5-phosphate + AMP + 2 H(+)</text>
        <dbReference type="Rhea" id="RHEA:10412"/>
        <dbReference type="ChEBI" id="CHEBI:15377"/>
        <dbReference type="ChEBI" id="CHEBI:15378"/>
        <dbReference type="ChEBI" id="CHEBI:57967"/>
        <dbReference type="ChEBI" id="CHEBI:78346"/>
        <dbReference type="ChEBI" id="CHEBI:456215"/>
        <dbReference type="EC" id="3.6.1.13"/>
    </reaction>
</comment>
<dbReference type="EC" id="3.6.1.13" evidence="3"/>
<evidence type="ECO:0000256" key="10">
    <source>
        <dbReference type="ARBA" id="ARBA00030308"/>
    </source>
</evidence>
<dbReference type="InterPro" id="IPR000086">
    <property type="entry name" value="NUDIX_hydrolase_dom"/>
</dbReference>
<gene>
    <name evidence="14" type="ORF">MGWOODY_XGa1813</name>
</gene>
<comment type="function">
    <text evidence="8">Acts on ADP-mannose and ADP-glucose as well as ADP-ribose. Prevents glycogen biosynthesis. The reaction catalyzed by this enzyme is a limiting step of the gluconeogenic process.</text>
</comment>
<dbReference type="Gene3D" id="3.90.79.10">
    <property type="entry name" value="Nucleoside Triphosphate Pyrophosphohydrolase"/>
    <property type="match status" value="1"/>
</dbReference>
<evidence type="ECO:0000256" key="4">
    <source>
        <dbReference type="ARBA" id="ARBA00013297"/>
    </source>
</evidence>
<evidence type="ECO:0000256" key="3">
    <source>
        <dbReference type="ARBA" id="ARBA00012453"/>
    </source>
</evidence>
<feature type="domain" description="Nudix hydrolase" evidence="13">
    <location>
        <begin position="52"/>
        <end position="191"/>
    </location>
</feature>
<dbReference type="GO" id="GO:0006753">
    <property type="term" value="P:nucleoside phosphate metabolic process"/>
    <property type="evidence" value="ECO:0007669"/>
    <property type="project" value="TreeGrafter"/>
</dbReference>
<organism evidence="14">
    <name type="scientific">hydrothermal vent metagenome</name>
    <dbReference type="NCBI Taxonomy" id="652676"/>
    <lineage>
        <taxon>unclassified sequences</taxon>
        <taxon>metagenomes</taxon>
        <taxon>ecological metagenomes</taxon>
    </lineage>
</organism>